<feature type="transmembrane region" description="Helical" evidence="7">
    <location>
        <begin position="106"/>
        <end position="127"/>
    </location>
</feature>
<dbReference type="OrthoDB" id="433124at2759"/>
<feature type="transmembrane region" description="Helical" evidence="7">
    <location>
        <begin position="147"/>
        <end position="166"/>
    </location>
</feature>
<dbReference type="PANTHER" id="PTHR31204:SF1">
    <property type="entry name" value="SIGMA INTRACELLULAR RECEPTOR 2"/>
    <property type="match status" value="1"/>
</dbReference>
<feature type="domain" description="EXPERA" evidence="8">
    <location>
        <begin position="8"/>
        <end position="158"/>
    </location>
</feature>
<evidence type="ECO:0000256" key="7">
    <source>
        <dbReference type="PIRNR" id="PIRNR031032"/>
    </source>
</evidence>
<evidence type="ECO:0000256" key="1">
    <source>
        <dbReference type="ARBA" id="ARBA00004477"/>
    </source>
</evidence>
<proteinExistence type="inferred from homology"/>
<keyword evidence="4 7" id="KW-0256">Endoplasmic reticulum</keyword>
<dbReference type="InterPro" id="IPR016964">
    <property type="entry name" value="Sigma2_recept"/>
</dbReference>
<evidence type="ECO:0000256" key="5">
    <source>
        <dbReference type="ARBA" id="ARBA00022989"/>
    </source>
</evidence>
<feature type="transmembrane region" description="Helical" evidence="7">
    <location>
        <begin position="12"/>
        <end position="32"/>
    </location>
</feature>
<dbReference type="Pfam" id="PF05241">
    <property type="entry name" value="EBP"/>
    <property type="match status" value="1"/>
</dbReference>
<accession>A0A9P8VRB5</accession>
<dbReference type="GO" id="GO:0005789">
    <property type="term" value="C:endoplasmic reticulum membrane"/>
    <property type="evidence" value="ECO:0007669"/>
    <property type="project" value="UniProtKB-SubCell"/>
</dbReference>
<evidence type="ECO:0000313" key="9">
    <source>
        <dbReference type="EMBL" id="KAH6871408.1"/>
    </source>
</evidence>
<dbReference type="PANTHER" id="PTHR31204">
    <property type="entry name" value="SIGMA INTRACELLULAR RECEPTOR 2"/>
    <property type="match status" value="1"/>
</dbReference>
<evidence type="ECO:0000256" key="6">
    <source>
        <dbReference type="ARBA" id="ARBA00023136"/>
    </source>
</evidence>
<dbReference type="Proteomes" id="UP000777438">
    <property type="component" value="Unassembled WGS sequence"/>
</dbReference>
<sequence length="178" mass="20284">MSSCKPARDYLYWVVILMHLVAMLGVDFVPFYPQALCQPTNSPLHFLVVYRNWYIDTMADPYYNHSSPGHFFDFLVYVELSIQFPLALYLTRGLVVKQPLSGAGELATLVYSLTTGLCTAIVCYNMWHLGPETITSQAKQTLLFGAYLPYAIIPLFMAADMYLRLLPRLRASSRTKHD</sequence>
<dbReference type="AlphaFoldDB" id="A0A9P8VRB5"/>
<keyword evidence="5 7" id="KW-1133">Transmembrane helix</keyword>
<evidence type="ECO:0000256" key="3">
    <source>
        <dbReference type="ARBA" id="ARBA00022692"/>
    </source>
</evidence>
<keyword evidence="3 7" id="KW-0812">Transmembrane</keyword>
<organism evidence="9 10">
    <name type="scientific">Thelonectria olida</name>
    <dbReference type="NCBI Taxonomy" id="1576542"/>
    <lineage>
        <taxon>Eukaryota</taxon>
        <taxon>Fungi</taxon>
        <taxon>Dikarya</taxon>
        <taxon>Ascomycota</taxon>
        <taxon>Pezizomycotina</taxon>
        <taxon>Sordariomycetes</taxon>
        <taxon>Hypocreomycetidae</taxon>
        <taxon>Hypocreales</taxon>
        <taxon>Nectriaceae</taxon>
        <taxon>Thelonectria</taxon>
    </lineage>
</organism>
<dbReference type="InterPro" id="IPR051987">
    <property type="entry name" value="Sigma-2_receptor-like"/>
</dbReference>
<feature type="transmembrane region" description="Helical" evidence="7">
    <location>
        <begin position="74"/>
        <end position="94"/>
    </location>
</feature>
<comment type="caution">
    <text evidence="9">The sequence shown here is derived from an EMBL/GenBank/DDBJ whole genome shotgun (WGS) entry which is preliminary data.</text>
</comment>
<dbReference type="PIRSF" id="PIRSF031032">
    <property type="entry name" value="TMP_97_prd"/>
    <property type="match status" value="1"/>
</dbReference>
<reference evidence="9 10" key="1">
    <citation type="journal article" date="2021" name="Nat. Commun.">
        <title>Genetic determinants of endophytism in the Arabidopsis root mycobiome.</title>
        <authorList>
            <person name="Mesny F."/>
            <person name="Miyauchi S."/>
            <person name="Thiergart T."/>
            <person name="Pickel B."/>
            <person name="Atanasova L."/>
            <person name="Karlsson M."/>
            <person name="Huettel B."/>
            <person name="Barry K.W."/>
            <person name="Haridas S."/>
            <person name="Chen C."/>
            <person name="Bauer D."/>
            <person name="Andreopoulos W."/>
            <person name="Pangilinan J."/>
            <person name="LaButti K."/>
            <person name="Riley R."/>
            <person name="Lipzen A."/>
            <person name="Clum A."/>
            <person name="Drula E."/>
            <person name="Henrissat B."/>
            <person name="Kohler A."/>
            <person name="Grigoriev I.V."/>
            <person name="Martin F.M."/>
            <person name="Hacquard S."/>
        </authorList>
    </citation>
    <scope>NUCLEOTIDE SEQUENCE [LARGE SCALE GENOMIC DNA]</scope>
    <source>
        <strain evidence="9 10">MPI-CAGE-CH-0241</strain>
    </source>
</reference>
<keyword evidence="10" id="KW-1185">Reference proteome</keyword>
<dbReference type="PROSITE" id="PS51751">
    <property type="entry name" value="EXPERA"/>
    <property type="match status" value="1"/>
</dbReference>
<gene>
    <name evidence="9" type="ORF">B0T10DRAFT_541502</name>
</gene>
<evidence type="ECO:0000259" key="8">
    <source>
        <dbReference type="PROSITE" id="PS51751"/>
    </source>
</evidence>
<evidence type="ECO:0000256" key="4">
    <source>
        <dbReference type="ARBA" id="ARBA00022824"/>
    </source>
</evidence>
<comment type="similarity">
    <text evidence="2">Belongs to the TMEM97/sigma-2 receptor family.</text>
</comment>
<dbReference type="InterPro" id="IPR033118">
    <property type="entry name" value="EXPERA"/>
</dbReference>
<protein>
    <recommendedName>
        <fullName evidence="7">Efficient mitochondria targeting-associated protein 19</fullName>
    </recommendedName>
</protein>
<keyword evidence="6 7" id="KW-0472">Membrane</keyword>
<evidence type="ECO:0000256" key="2">
    <source>
        <dbReference type="ARBA" id="ARBA00009096"/>
    </source>
</evidence>
<comment type="subcellular location">
    <subcellularLocation>
        <location evidence="1">Endoplasmic reticulum membrane</location>
        <topology evidence="1">Multi-pass membrane protein</topology>
    </subcellularLocation>
</comment>
<evidence type="ECO:0000313" key="10">
    <source>
        <dbReference type="Proteomes" id="UP000777438"/>
    </source>
</evidence>
<dbReference type="EMBL" id="JAGPYM010000055">
    <property type="protein sequence ID" value="KAH6871408.1"/>
    <property type="molecule type" value="Genomic_DNA"/>
</dbReference>
<name>A0A9P8VRB5_9HYPO</name>